<evidence type="ECO:0000313" key="4">
    <source>
        <dbReference type="EMBL" id="SEU22133.1"/>
    </source>
</evidence>
<dbReference type="PRINTS" id="PR00081">
    <property type="entry name" value="GDHRDH"/>
</dbReference>
<dbReference type="GO" id="GO:0016491">
    <property type="term" value="F:oxidoreductase activity"/>
    <property type="evidence" value="ECO:0007669"/>
    <property type="project" value="UniProtKB-KW"/>
</dbReference>
<dbReference type="PRINTS" id="PR00080">
    <property type="entry name" value="SDRFAMILY"/>
</dbReference>
<dbReference type="PROSITE" id="PS00061">
    <property type="entry name" value="ADH_SHORT"/>
    <property type="match status" value="1"/>
</dbReference>
<dbReference type="InterPro" id="IPR020904">
    <property type="entry name" value="Sc_DH/Rdtase_CS"/>
</dbReference>
<dbReference type="NCBIfam" id="NF009466">
    <property type="entry name" value="PRK12826.1-2"/>
    <property type="match status" value="1"/>
</dbReference>
<proteinExistence type="inferred from homology"/>
<dbReference type="STRING" id="460384.SAMN05216313_1676"/>
<comment type="similarity">
    <text evidence="1">Belongs to the short-chain dehydrogenases/reductases (SDR) family.</text>
</comment>
<evidence type="ECO:0000313" key="5">
    <source>
        <dbReference type="Proteomes" id="UP000198508"/>
    </source>
</evidence>
<organism evidence="4 5">
    <name type="scientific">Enterocloster lavalensis</name>
    <dbReference type="NCBI Taxonomy" id="460384"/>
    <lineage>
        <taxon>Bacteria</taxon>
        <taxon>Bacillati</taxon>
        <taxon>Bacillota</taxon>
        <taxon>Clostridia</taxon>
        <taxon>Lachnospirales</taxon>
        <taxon>Lachnospiraceae</taxon>
        <taxon>Enterocloster</taxon>
    </lineage>
</organism>
<evidence type="ECO:0000256" key="3">
    <source>
        <dbReference type="ARBA" id="ARBA00023221"/>
    </source>
</evidence>
<dbReference type="NCBIfam" id="NF005559">
    <property type="entry name" value="PRK07231.1"/>
    <property type="match status" value="1"/>
</dbReference>
<dbReference type="Pfam" id="PF13561">
    <property type="entry name" value="adh_short_C2"/>
    <property type="match status" value="1"/>
</dbReference>
<dbReference type="GO" id="GO:0008206">
    <property type="term" value="P:bile acid metabolic process"/>
    <property type="evidence" value="ECO:0007669"/>
    <property type="project" value="UniProtKB-ARBA"/>
</dbReference>
<gene>
    <name evidence="4" type="ORF">SAMN05216313_1676</name>
</gene>
<protein>
    <submittedName>
        <fullName evidence="4">3-oxoacyl-[acyl-carrier protein] reductase</fullName>
    </submittedName>
</protein>
<dbReference type="PANTHER" id="PTHR42879:SF2">
    <property type="entry name" value="3-OXOACYL-[ACYL-CARRIER-PROTEIN] REDUCTASE FABG"/>
    <property type="match status" value="1"/>
</dbReference>
<dbReference type="EMBL" id="FOIM01000067">
    <property type="protein sequence ID" value="SEU22133.1"/>
    <property type="molecule type" value="Genomic_DNA"/>
</dbReference>
<keyword evidence="2" id="KW-0560">Oxidoreductase</keyword>
<dbReference type="InterPro" id="IPR002347">
    <property type="entry name" value="SDR_fam"/>
</dbReference>
<evidence type="ECO:0000256" key="1">
    <source>
        <dbReference type="ARBA" id="ARBA00006484"/>
    </source>
</evidence>
<dbReference type="Proteomes" id="UP000198508">
    <property type="component" value="Unassembled WGS sequence"/>
</dbReference>
<keyword evidence="3" id="KW-0443">Lipid metabolism</keyword>
<dbReference type="InterPro" id="IPR036291">
    <property type="entry name" value="NAD(P)-bd_dom_sf"/>
</dbReference>
<dbReference type="PANTHER" id="PTHR42879">
    <property type="entry name" value="3-OXOACYL-(ACYL-CARRIER-PROTEIN) REDUCTASE"/>
    <property type="match status" value="1"/>
</dbReference>
<dbReference type="SUPFAM" id="SSF51735">
    <property type="entry name" value="NAD(P)-binding Rossmann-fold domains"/>
    <property type="match status" value="1"/>
</dbReference>
<sequence>MEYDYLKIAGQSAIVTGGGRGIGRATSLALGRFGVKVVVCDVRDDWGGDAVREIREGGGTAMYCHCDVADPGQVKELVKAAVEAYGTVDILVNNAGIGSVSLPFEEITDEDWDRMLRVDLTAPFYLSREVIPYMKAKQHGKIINISSGSGIIGCEFCSHYASAKAGLIGFTQSIAKELGKDHINANAIAVPTTQTPMLKETDFDVFVEDELRDIPWGRIGTPEDIADMVLYLASDASEYVTGQVLAPNGGRRTPV</sequence>
<dbReference type="FunFam" id="3.40.50.720:FF:000084">
    <property type="entry name" value="Short-chain dehydrogenase reductase"/>
    <property type="match status" value="1"/>
</dbReference>
<dbReference type="Gene3D" id="3.40.50.720">
    <property type="entry name" value="NAD(P)-binding Rossmann-like Domain"/>
    <property type="match status" value="1"/>
</dbReference>
<keyword evidence="5" id="KW-1185">Reference proteome</keyword>
<dbReference type="RefSeq" id="WP_092371964.1">
    <property type="nucleotide sequence ID" value="NZ_DAINWJ010000119.1"/>
</dbReference>
<name>A0A1I0KDA3_9FIRM</name>
<dbReference type="AlphaFoldDB" id="A0A1I0KDA3"/>
<dbReference type="InterPro" id="IPR050259">
    <property type="entry name" value="SDR"/>
</dbReference>
<reference evidence="5" key="1">
    <citation type="submission" date="2016-10" db="EMBL/GenBank/DDBJ databases">
        <authorList>
            <person name="Varghese N."/>
            <person name="Submissions S."/>
        </authorList>
    </citation>
    <scope>NUCLEOTIDE SEQUENCE [LARGE SCALE GENOMIC DNA]</scope>
    <source>
        <strain evidence="5">NLAE-zl-G277</strain>
    </source>
</reference>
<evidence type="ECO:0000256" key="2">
    <source>
        <dbReference type="ARBA" id="ARBA00023002"/>
    </source>
</evidence>
<keyword evidence="3" id="KW-0753">Steroid metabolism</keyword>
<dbReference type="CDD" id="cd05233">
    <property type="entry name" value="SDR_c"/>
    <property type="match status" value="1"/>
</dbReference>
<accession>A0A1I0KDA3</accession>